<evidence type="ECO:0000256" key="2">
    <source>
        <dbReference type="ARBA" id="ARBA00023027"/>
    </source>
</evidence>
<evidence type="ECO:0000256" key="1">
    <source>
        <dbReference type="ARBA" id="ARBA00023002"/>
    </source>
</evidence>
<dbReference type="SMART" id="SM00984">
    <property type="entry name" value="UDPG_MGDP_dh_C"/>
    <property type="match status" value="1"/>
</dbReference>
<keyword evidence="4" id="KW-0812">Transmembrane</keyword>
<keyword evidence="2" id="KW-0520">NAD</keyword>
<keyword evidence="7" id="KW-1185">Reference proteome</keyword>
<dbReference type="SUPFAM" id="SSF51735">
    <property type="entry name" value="NAD(P)-binding Rossmann-fold domains"/>
    <property type="match status" value="1"/>
</dbReference>
<evidence type="ECO:0000313" key="6">
    <source>
        <dbReference type="EMBL" id="MFC4765827.1"/>
    </source>
</evidence>
<dbReference type="InterPro" id="IPR017476">
    <property type="entry name" value="UDP-Glc/GDP-Man"/>
</dbReference>
<dbReference type="InterPro" id="IPR014026">
    <property type="entry name" value="UDP-Glc/GDP-Man_DH_dimer"/>
</dbReference>
<sequence length="441" mass="49523">MGGIKQVLILRKEVIELENAIHYTVAIIGLGYVGLPLARLFLNKGHTVYGIDLDPNKIQKLSKRQSYLSDFPHGDIKNMFAKGRFHVGSSYDVIQNVDAVIICVPTPLDEQVKPDLRFVREALKNALPYLSYGQLVILESSTYPGTTEEELLPLIESKGMKVGRDISLVYSPERIDPGQDKYALDDIPKVVGGVTQKCTEFGKRLYETIFKQVVVVSSARAAEMTKLLENSQRLVNISFMNELAMLCDVMKIDLWEVIAAASTKPYGFTPYYPGPGIGGHCIPVDPLYLSWKAKTHNFDLKFIDIAHQINERMPEFLIEKVEKQLSAKPLKDSRILVIGVTYKKDVNDLRESTALKIIEGLLARGAKVNFYDPFIEEIEVGGIQIKRSSLTRRYVQHHDCTLILTDHTGLPYESIVTYSPLVIDTRNATGKFKHLGNVVLL</sequence>
<dbReference type="Pfam" id="PF00984">
    <property type="entry name" value="UDPG_MGDP_dh"/>
    <property type="match status" value="1"/>
</dbReference>
<dbReference type="SUPFAM" id="SSF52413">
    <property type="entry name" value="UDP-glucose/GDP-mannose dehydrogenase C-terminal domain"/>
    <property type="match status" value="1"/>
</dbReference>
<dbReference type="InterPro" id="IPR028359">
    <property type="entry name" value="UDP_ManNAc/GlcNAc_DH"/>
</dbReference>
<evidence type="ECO:0000313" key="7">
    <source>
        <dbReference type="Proteomes" id="UP001596002"/>
    </source>
</evidence>
<dbReference type="Pfam" id="PF03720">
    <property type="entry name" value="UDPG_MGDP_dh_C"/>
    <property type="match status" value="1"/>
</dbReference>
<reference evidence="7" key="1">
    <citation type="journal article" date="2019" name="Int. J. Syst. Evol. Microbiol.">
        <title>The Global Catalogue of Microorganisms (GCM) 10K type strain sequencing project: providing services to taxonomists for standard genome sequencing and annotation.</title>
        <authorList>
            <consortium name="The Broad Institute Genomics Platform"/>
            <consortium name="The Broad Institute Genome Sequencing Center for Infectious Disease"/>
            <person name="Wu L."/>
            <person name="Ma J."/>
        </authorList>
    </citation>
    <scope>NUCLEOTIDE SEQUENCE [LARGE SCALE GENOMIC DNA]</scope>
    <source>
        <strain evidence="7">WYCCWR 12678</strain>
    </source>
</reference>
<dbReference type="Proteomes" id="UP001596002">
    <property type="component" value="Unassembled WGS sequence"/>
</dbReference>
<dbReference type="EMBL" id="JBHSHC010000002">
    <property type="protein sequence ID" value="MFC4765827.1"/>
    <property type="molecule type" value="Genomic_DNA"/>
</dbReference>
<keyword evidence="4" id="KW-0472">Membrane</keyword>
<dbReference type="Gene3D" id="3.40.50.720">
    <property type="entry name" value="NAD(P)-binding Rossmann-like Domain"/>
    <property type="match status" value="2"/>
</dbReference>
<dbReference type="Pfam" id="PF03721">
    <property type="entry name" value="UDPG_MGDP_dh_N"/>
    <property type="match status" value="1"/>
</dbReference>
<name>A0ABV9PXX4_9BACL</name>
<dbReference type="InterPro" id="IPR036291">
    <property type="entry name" value="NAD(P)-bd_dom_sf"/>
</dbReference>
<gene>
    <name evidence="6" type="ORF">ACFO8Q_00195</name>
</gene>
<dbReference type="InterPro" id="IPR001732">
    <property type="entry name" value="UDP-Glc/GDP-Man_DH_N"/>
</dbReference>
<comment type="similarity">
    <text evidence="3">Belongs to the UDP-glucose/GDP-mannose dehydrogenase family.</text>
</comment>
<dbReference type="PANTHER" id="PTHR43491:SF1">
    <property type="entry name" value="UDP-N-ACETYL-D-MANNOSAMINE DEHYDROGENASE"/>
    <property type="match status" value="1"/>
</dbReference>
<keyword evidence="1" id="KW-0560">Oxidoreductase</keyword>
<evidence type="ECO:0000256" key="4">
    <source>
        <dbReference type="SAM" id="Phobius"/>
    </source>
</evidence>
<dbReference type="PIRSF" id="PIRSF500136">
    <property type="entry name" value="UDP_ManNAc_DH"/>
    <property type="match status" value="1"/>
</dbReference>
<feature type="transmembrane region" description="Helical" evidence="4">
    <location>
        <begin position="20"/>
        <end position="42"/>
    </location>
</feature>
<feature type="domain" description="UDP-glucose/GDP-mannose dehydrogenase C-terminal" evidence="5">
    <location>
        <begin position="336"/>
        <end position="431"/>
    </location>
</feature>
<dbReference type="PANTHER" id="PTHR43491">
    <property type="entry name" value="UDP-N-ACETYL-D-MANNOSAMINE DEHYDROGENASE"/>
    <property type="match status" value="1"/>
</dbReference>
<dbReference type="InterPro" id="IPR036220">
    <property type="entry name" value="UDP-Glc/GDP-Man_DH_C_sf"/>
</dbReference>
<comment type="caution">
    <text evidence="6">The sequence shown here is derived from an EMBL/GenBank/DDBJ whole genome shotgun (WGS) entry which is preliminary data.</text>
</comment>
<evidence type="ECO:0000259" key="5">
    <source>
        <dbReference type="SMART" id="SM00984"/>
    </source>
</evidence>
<organism evidence="6 7">
    <name type="scientific">Effusibacillus consociatus</name>
    <dbReference type="NCBI Taxonomy" id="1117041"/>
    <lineage>
        <taxon>Bacteria</taxon>
        <taxon>Bacillati</taxon>
        <taxon>Bacillota</taxon>
        <taxon>Bacilli</taxon>
        <taxon>Bacillales</taxon>
        <taxon>Alicyclobacillaceae</taxon>
        <taxon>Effusibacillus</taxon>
    </lineage>
</organism>
<proteinExistence type="inferred from homology"/>
<dbReference type="InterPro" id="IPR008927">
    <property type="entry name" value="6-PGluconate_DH-like_C_sf"/>
</dbReference>
<keyword evidence="4" id="KW-1133">Transmembrane helix</keyword>
<dbReference type="NCBIfam" id="TIGR03026">
    <property type="entry name" value="NDP-sugDHase"/>
    <property type="match status" value="1"/>
</dbReference>
<evidence type="ECO:0000256" key="3">
    <source>
        <dbReference type="PIRNR" id="PIRNR000124"/>
    </source>
</evidence>
<dbReference type="PIRSF" id="PIRSF000124">
    <property type="entry name" value="UDPglc_GDPman_dh"/>
    <property type="match status" value="1"/>
</dbReference>
<protein>
    <submittedName>
        <fullName evidence="6">Nucleotide sugar dehydrogenase</fullName>
    </submittedName>
</protein>
<dbReference type="SUPFAM" id="SSF48179">
    <property type="entry name" value="6-phosphogluconate dehydrogenase C-terminal domain-like"/>
    <property type="match status" value="1"/>
</dbReference>
<dbReference type="InterPro" id="IPR014027">
    <property type="entry name" value="UDP-Glc/GDP-Man_DH_C"/>
</dbReference>
<accession>A0ABV9PXX4</accession>